<dbReference type="RefSeq" id="WP_039505258.1">
    <property type="nucleotide sequence ID" value="NZ_CP038592.1"/>
</dbReference>
<name>A0A4P7LXC4_SALSE</name>
<reference evidence="1 2" key="1">
    <citation type="submission" date="2019-04" db="EMBL/GenBank/DDBJ databases">
        <title>Development of a multi-locus typing scheme for an Enterobacteriaceae linear plasmid that mediates inter-species transfer of flagella.</title>
        <authorList>
            <person name="Robertson J."/>
            <person name="Lin J."/>
            <person name="Wren-Hedegus A."/>
            <person name="Arya G."/>
            <person name="Carrillo C."/>
            <person name="Nash J.H.E."/>
        </authorList>
    </citation>
    <scope>NUCLEOTIDE SEQUENCE [LARGE SCALE GENOMIC DNA]</scope>
    <source>
        <strain evidence="1 2">SA20130280</strain>
        <plasmid evidence="2">psa20130280.1</plasmid>
    </source>
</reference>
<organism evidence="1 2">
    <name type="scientific">Salmonella senftenberg</name>
    <dbReference type="NCBI Taxonomy" id="28150"/>
    <lineage>
        <taxon>Bacteria</taxon>
        <taxon>Pseudomonadati</taxon>
        <taxon>Pseudomonadota</taxon>
        <taxon>Gammaproteobacteria</taxon>
        <taxon>Enterobacterales</taxon>
        <taxon>Enterobacteriaceae</taxon>
        <taxon>Salmonella</taxon>
    </lineage>
</organism>
<accession>A0A4P7LXC4</accession>
<dbReference type="AlphaFoldDB" id="A0A4P7LXC4"/>
<sequence length="164" mass="18876">MINKIKAVELNERDILQRFGDDVVLINKLPHNIYTNEKGVLIENPLSLTDKLLSVSVGVNRYGFSVLYVALLVEVIEELKSMDQEERNKALSIISRKAYSIKQMIPKIEKRKMQLFVPEKTLEEIQNMLPNLFKTNLIPALIDYAIDLKEKSGNVFLFECHQEG</sequence>
<evidence type="ECO:0000313" key="1">
    <source>
        <dbReference type="EMBL" id="QBY65716.1"/>
    </source>
</evidence>
<dbReference type="Proteomes" id="UP000295223">
    <property type="component" value="Plasmid pSA20130280.1"/>
</dbReference>
<gene>
    <name evidence="1" type="ORF">E5F22_23940</name>
</gene>
<dbReference type="GeneID" id="39817279"/>
<dbReference type="EMBL" id="CP038594">
    <property type="protein sequence ID" value="QBY65716.1"/>
    <property type="molecule type" value="Genomic_DNA"/>
</dbReference>
<keyword evidence="1" id="KW-0614">Plasmid</keyword>
<evidence type="ECO:0000313" key="2">
    <source>
        <dbReference type="Proteomes" id="UP000295223"/>
    </source>
</evidence>
<protein>
    <submittedName>
        <fullName evidence="1">Uncharacterized protein</fullName>
    </submittedName>
</protein>
<geneLocation type="plasmid" evidence="2">
    <name>psa20130280.1</name>
</geneLocation>
<proteinExistence type="predicted"/>